<dbReference type="EMBL" id="CP045902">
    <property type="protein sequence ID" value="QQP38359.1"/>
    <property type="molecule type" value="Genomic_DNA"/>
</dbReference>
<protein>
    <submittedName>
        <fullName evidence="2">Uncharacterized protein</fullName>
    </submittedName>
</protein>
<evidence type="ECO:0000256" key="1">
    <source>
        <dbReference type="SAM" id="MobiDB-lite"/>
    </source>
</evidence>
<gene>
    <name evidence="2" type="ORF">FKW44_018916</name>
</gene>
<dbReference type="AlphaFoldDB" id="A0A7T8GV36"/>
<sequence length="204" mass="22295">RHYSSSSTGEQGFHQVLHTRGGPPRGCMTTNTTTTISPASRSGDAFFGSGTSTPSGTTEPGSPLCFSPPLPSTTLRNPDLSSPVSDVLLVLNPTPTGSSSPPTIVEEEPPPSTPRRSLTPFPTRSRDRRAKTDNLDTFIKEIERLPTVASDSCLASASKREVKRYTRRRYTDSRHPTKELPDVRLEVANEMSVRKPPVRKRILP</sequence>
<name>A0A7T8GV36_CALRO</name>
<feature type="non-terminal residue" evidence="2">
    <location>
        <position position="204"/>
    </location>
</feature>
<organism evidence="2 3">
    <name type="scientific">Caligus rogercresseyi</name>
    <name type="common">Sea louse</name>
    <dbReference type="NCBI Taxonomy" id="217165"/>
    <lineage>
        <taxon>Eukaryota</taxon>
        <taxon>Metazoa</taxon>
        <taxon>Ecdysozoa</taxon>
        <taxon>Arthropoda</taxon>
        <taxon>Crustacea</taxon>
        <taxon>Multicrustacea</taxon>
        <taxon>Hexanauplia</taxon>
        <taxon>Copepoda</taxon>
        <taxon>Siphonostomatoida</taxon>
        <taxon>Caligidae</taxon>
        <taxon>Caligus</taxon>
    </lineage>
</organism>
<feature type="compositionally biased region" description="Low complexity" evidence="1">
    <location>
        <begin position="78"/>
        <end position="103"/>
    </location>
</feature>
<feature type="compositionally biased region" description="Low complexity" evidence="1">
    <location>
        <begin position="114"/>
        <end position="123"/>
    </location>
</feature>
<accession>A0A7T8GV36</accession>
<feature type="compositionally biased region" description="Low complexity" evidence="1">
    <location>
        <begin position="48"/>
        <end position="63"/>
    </location>
</feature>
<keyword evidence="3" id="KW-1185">Reference proteome</keyword>
<feature type="region of interest" description="Disordered" evidence="1">
    <location>
        <begin position="1"/>
        <end position="130"/>
    </location>
</feature>
<feature type="compositionally biased region" description="Polar residues" evidence="1">
    <location>
        <begin position="1"/>
        <end position="10"/>
    </location>
</feature>
<reference evidence="3" key="1">
    <citation type="submission" date="2021-01" db="EMBL/GenBank/DDBJ databases">
        <title>Caligus Genome Assembly.</title>
        <authorList>
            <person name="Gallardo-Escarate C."/>
        </authorList>
    </citation>
    <scope>NUCLEOTIDE SEQUENCE [LARGE SCALE GENOMIC DNA]</scope>
</reference>
<evidence type="ECO:0000313" key="2">
    <source>
        <dbReference type="EMBL" id="QQP38359.1"/>
    </source>
</evidence>
<proteinExistence type="predicted"/>
<evidence type="ECO:0000313" key="3">
    <source>
        <dbReference type="Proteomes" id="UP000595437"/>
    </source>
</evidence>
<dbReference type="Proteomes" id="UP000595437">
    <property type="component" value="Chromosome 13"/>
</dbReference>